<dbReference type="GO" id="GO:0016787">
    <property type="term" value="F:hydrolase activity"/>
    <property type="evidence" value="ECO:0007669"/>
    <property type="project" value="InterPro"/>
</dbReference>
<dbReference type="SUPFAM" id="SSF52540">
    <property type="entry name" value="P-loop containing nucleoside triphosphate hydrolases"/>
    <property type="match status" value="1"/>
</dbReference>
<comment type="caution">
    <text evidence="2">The sequence shown here is derived from an EMBL/GenBank/DDBJ whole genome shotgun (WGS) entry which is preliminary data.</text>
</comment>
<name>A0AAE4VI21_MYCFO</name>
<dbReference type="InterPro" id="IPR006935">
    <property type="entry name" value="Helicase/UvrB_N"/>
</dbReference>
<feature type="domain" description="Helicase/UvrB N-terminal" evidence="1">
    <location>
        <begin position="9"/>
        <end position="77"/>
    </location>
</feature>
<evidence type="ECO:0000313" key="3">
    <source>
        <dbReference type="Proteomes" id="UP001186041"/>
    </source>
</evidence>
<dbReference type="Pfam" id="PF04851">
    <property type="entry name" value="ResIII"/>
    <property type="match status" value="1"/>
</dbReference>
<proteinExistence type="predicted"/>
<dbReference type="RefSeq" id="WP_317722878.1">
    <property type="nucleotide sequence ID" value="NZ_JAWLVL010000071.1"/>
</dbReference>
<protein>
    <submittedName>
        <fullName evidence="2">DEAD/DEAH box helicase family protein</fullName>
    </submittedName>
</protein>
<dbReference type="GO" id="GO:0004386">
    <property type="term" value="F:helicase activity"/>
    <property type="evidence" value="ECO:0007669"/>
    <property type="project" value="UniProtKB-KW"/>
</dbReference>
<dbReference type="Proteomes" id="UP001186041">
    <property type="component" value="Unassembled WGS sequence"/>
</dbReference>
<dbReference type="PANTHER" id="PTHR47396:SF1">
    <property type="entry name" value="ATP-DEPENDENT HELICASE IRC3-RELATED"/>
    <property type="match status" value="1"/>
</dbReference>
<dbReference type="Gene3D" id="3.40.50.300">
    <property type="entry name" value="P-loop containing nucleotide triphosphate hydrolases"/>
    <property type="match status" value="1"/>
</dbReference>
<reference evidence="2" key="1">
    <citation type="submission" date="2023-10" db="EMBL/GenBank/DDBJ databases">
        <title>Mycolicibacterium fortuitum clinical isolates causing pulmonary infections in humans.</title>
        <authorList>
            <person name="Mejia-Ponce P.M."/>
            <person name="Zenteno-Cuevas R."/>
            <person name="Licona-Cassani C."/>
        </authorList>
    </citation>
    <scope>NUCLEOTIDE SEQUENCE</scope>
    <source>
        <strain evidence="2">M8</strain>
    </source>
</reference>
<keyword evidence="2" id="KW-0347">Helicase</keyword>
<gene>
    <name evidence="2" type="ORF">R4485_34625</name>
</gene>
<dbReference type="PANTHER" id="PTHR47396">
    <property type="entry name" value="TYPE I RESTRICTION ENZYME ECOKI R PROTEIN"/>
    <property type="match status" value="1"/>
</dbReference>
<organism evidence="2 3">
    <name type="scientific">Mycolicibacterium fortuitum</name>
    <name type="common">Mycobacterium fortuitum</name>
    <dbReference type="NCBI Taxonomy" id="1766"/>
    <lineage>
        <taxon>Bacteria</taxon>
        <taxon>Bacillati</taxon>
        <taxon>Actinomycetota</taxon>
        <taxon>Actinomycetes</taxon>
        <taxon>Mycobacteriales</taxon>
        <taxon>Mycobacteriaceae</taxon>
        <taxon>Mycolicibacterium</taxon>
    </lineage>
</organism>
<dbReference type="GO" id="GO:0005829">
    <property type="term" value="C:cytosol"/>
    <property type="evidence" value="ECO:0007669"/>
    <property type="project" value="TreeGrafter"/>
</dbReference>
<sequence length="79" mass="8414">MHTSLAGALWPHQRDAVKAMANFLAGSGSSPSGAGLVTMPTGTGKTAVIAGLIDSRPDRHWLVLVPRRALVRQIRRTLD</sequence>
<dbReference type="GO" id="GO:0005524">
    <property type="term" value="F:ATP binding"/>
    <property type="evidence" value="ECO:0007669"/>
    <property type="project" value="InterPro"/>
</dbReference>
<dbReference type="InterPro" id="IPR050742">
    <property type="entry name" value="Helicase_Restrict-Modif_Enz"/>
</dbReference>
<dbReference type="AlphaFoldDB" id="A0AAE4VI21"/>
<dbReference type="InterPro" id="IPR027417">
    <property type="entry name" value="P-loop_NTPase"/>
</dbReference>
<evidence type="ECO:0000313" key="2">
    <source>
        <dbReference type="EMBL" id="MDV7295296.1"/>
    </source>
</evidence>
<dbReference type="GO" id="GO:0003677">
    <property type="term" value="F:DNA binding"/>
    <property type="evidence" value="ECO:0007669"/>
    <property type="project" value="InterPro"/>
</dbReference>
<accession>A0AAE4VI21</accession>
<keyword evidence="2" id="KW-0547">Nucleotide-binding</keyword>
<keyword evidence="2" id="KW-0067">ATP-binding</keyword>
<keyword evidence="2" id="KW-0378">Hydrolase</keyword>
<feature type="non-terminal residue" evidence="2">
    <location>
        <position position="79"/>
    </location>
</feature>
<dbReference type="EMBL" id="JAWLVV010000065">
    <property type="protein sequence ID" value="MDV7295296.1"/>
    <property type="molecule type" value="Genomic_DNA"/>
</dbReference>
<evidence type="ECO:0000259" key="1">
    <source>
        <dbReference type="Pfam" id="PF04851"/>
    </source>
</evidence>